<evidence type="ECO:0000313" key="2">
    <source>
        <dbReference type="Proteomes" id="UP001204376"/>
    </source>
</evidence>
<organism evidence="1 2">
    <name type="scientific">Mucilaginibacter aquariorum</name>
    <dbReference type="NCBI Taxonomy" id="2967225"/>
    <lineage>
        <taxon>Bacteria</taxon>
        <taxon>Pseudomonadati</taxon>
        <taxon>Bacteroidota</taxon>
        <taxon>Sphingobacteriia</taxon>
        <taxon>Sphingobacteriales</taxon>
        <taxon>Sphingobacteriaceae</taxon>
        <taxon>Mucilaginibacter</taxon>
    </lineage>
</organism>
<dbReference type="Proteomes" id="UP001204376">
    <property type="component" value="Unassembled WGS sequence"/>
</dbReference>
<accession>A0ABT1SZ85</accession>
<reference evidence="1 2" key="1">
    <citation type="submission" date="2022-07" db="EMBL/GenBank/DDBJ databases">
        <title>Mucilaginibacter sp. JC4.</title>
        <authorList>
            <person name="Le V."/>
            <person name="Ko S.-R."/>
            <person name="Ahn C.-Y."/>
            <person name="Oh H.-M."/>
        </authorList>
    </citation>
    <scope>NUCLEOTIDE SEQUENCE [LARGE SCALE GENOMIC DNA]</scope>
    <source>
        <strain evidence="1 2">JC4</strain>
    </source>
</reference>
<dbReference type="EMBL" id="JANHOH010000001">
    <property type="protein sequence ID" value="MCQ6957577.1"/>
    <property type="molecule type" value="Genomic_DNA"/>
</dbReference>
<keyword evidence="2" id="KW-1185">Reference proteome</keyword>
<sequence>MNVFTVKSAVRGFSVGFIIRALGKDRFVAETITGIANPIIISKKDNKWQLERPGSPCLEPEDVEALGVAIDEEINQ</sequence>
<gene>
    <name evidence="1" type="ORF">NPE20_06400</name>
</gene>
<proteinExistence type="predicted"/>
<protein>
    <submittedName>
        <fullName evidence="1">Uncharacterized protein</fullName>
    </submittedName>
</protein>
<evidence type="ECO:0000313" key="1">
    <source>
        <dbReference type="EMBL" id="MCQ6957577.1"/>
    </source>
</evidence>
<name>A0ABT1SZ85_9SPHI</name>
<comment type="caution">
    <text evidence="1">The sequence shown here is derived from an EMBL/GenBank/DDBJ whole genome shotgun (WGS) entry which is preliminary data.</text>
</comment>
<dbReference type="RefSeq" id="WP_256537780.1">
    <property type="nucleotide sequence ID" value="NZ_JANHOH010000001.1"/>
</dbReference>